<proteinExistence type="predicted"/>
<sequence length="177" mass="20096">MSLSLFLIIALFGVLLMVFSKRPIIDMLGENNKLVHKLKNAVWFKNHWYAGMFLFVMNATLFLSTGFLLYMLMNFSIPFILLLVIVFAIIGSFVVWSIIHKAWQSTNRNRLKMGAIGSSFYVLLSLVFMYWSWTLEPSYPGEDTFMKGLGLMVGVFIATVAGVSCFIFTGFSKKKAV</sequence>
<accession>A0ABR5K2F8</accession>
<dbReference type="Proteomes" id="UP000050668">
    <property type="component" value="Unassembled WGS sequence"/>
</dbReference>
<evidence type="ECO:0000313" key="3">
    <source>
        <dbReference type="Proteomes" id="UP000050668"/>
    </source>
</evidence>
<name>A0ABR5K2F8_9BACI</name>
<gene>
    <name evidence="2" type="ORF">AEA09_10505</name>
</gene>
<keyword evidence="1" id="KW-1133">Transmembrane helix</keyword>
<feature type="transmembrane region" description="Helical" evidence="1">
    <location>
        <begin position="6"/>
        <end position="25"/>
    </location>
</feature>
<keyword evidence="1" id="KW-0812">Transmembrane</keyword>
<feature type="transmembrane region" description="Helical" evidence="1">
    <location>
        <begin position="46"/>
        <end position="73"/>
    </location>
</feature>
<reference evidence="3" key="1">
    <citation type="submission" date="2015-07" db="EMBL/GenBank/DDBJ databases">
        <title>Fjat-14205 dsm 2895.</title>
        <authorList>
            <person name="Liu B."/>
            <person name="Wang J."/>
            <person name="Zhu Y."/>
            <person name="Liu G."/>
            <person name="Chen Q."/>
            <person name="Chen Z."/>
            <person name="Lan J."/>
            <person name="Che J."/>
            <person name="Ge C."/>
            <person name="Shi H."/>
            <person name="Pan Z."/>
            <person name="Liu X."/>
        </authorList>
    </citation>
    <scope>NUCLEOTIDE SEQUENCE [LARGE SCALE GENOMIC DNA]</scope>
    <source>
        <strain evidence="3">DSM 25560</strain>
    </source>
</reference>
<keyword evidence="3" id="KW-1185">Reference proteome</keyword>
<evidence type="ECO:0000313" key="2">
    <source>
        <dbReference type="EMBL" id="KOS68934.1"/>
    </source>
</evidence>
<comment type="caution">
    <text evidence="2">The sequence shown here is derived from an EMBL/GenBank/DDBJ whole genome shotgun (WGS) entry which is preliminary data.</text>
</comment>
<organism evidence="2 3">
    <name type="scientific">Lysinibacillus contaminans</name>
    <dbReference type="NCBI Taxonomy" id="1293441"/>
    <lineage>
        <taxon>Bacteria</taxon>
        <taxon>Bacillati</taxon>
        <taxon>Bacillota</taxon>
        <taxon>Bacilli</taxon>
        <taxon>Bacillales</taxon>
        <taxon>Bacillaceae</taxon>
        <taxon>Lysinibacillus</taxon>
    </lineage>
</organism>
<keyword evidence="1" id="KW-0472">Membrane</keyword>
<evidence type="ECO:0000256" key="1">
    <source>
        <dbReference type="SAM" id="Phobius"/>
    </source>
</evidence>
<feature type="transmembrane region" description="Helical" evidence="1">
    <location>
        <begin position="79"/>
        <end position="99"/>
    </location>
</feature>
<feature type="transmembrane region" description="Helical" evidence="1">
    <location>
        <begin position="151"/>
        <end position="171"/>
    </location>
</feature>
<dbReference type="EMBL" id="LGRV01000003">
    <property type="protein sequence ID" value="KOS68934.1"/>
    <property type="molecule type" value="Genomic_DNA"/>
</dbReference>
<protein>
    <submittedName>
        <fullName evidence="2">Membrane protein</fullName>
    </submittedName>
</protein>
<feature type="transmembrane region" description="Helical" evidence="1">
    <location>
        <begin position="111"/>
        <end position="131"/>
    </location>
</feature>
<dbReference type="RefSeq" id="WP_053583784.1">
    <property type="nucleotide sequence ID" value="NZ_LGRV01000003.1"/>
</dbReference>